<proteinExistence type="inferred from homology"/>
<sequence length="95" mass="10934">MRVNWTTPALHDLREIDTWLLREASGNVAVEVLTTIRERASALANVPQIGRPHADGHRILKVGHTPYLIRYRLVSEGVDVLRVHHERQNWSQPSR</sequence>
<evidence type="ECO:0000256" key="1">
    <source>
        <dbReference type="ARBA" id="ARBA00006226"/>
    </source>
</evidence>
<keyword evidence="4" id="KW-1185">Reference proteome</keyword>
<keyword evidence="2" id="KW-1277">Toxin-antitoxin system</keyword>
<name>A0ABS2DAZ9_9SPHN</name>
<gene>
    <name evidence="3" type="ORF">ILT43_12450</name>
</gene>
<comment type="similarity">
    <text evidence="1">Belongs to the RelE toxin family.</text>
</comment>
<dbReference type="InterPro" id="IPR051803">
    <property type="entry name" value="TA_system_RelE-like_toxin"/>
</dbReference>
<organism evidence="3 4">
    <name type="scientific">Sphingomonas longa</name>
    <dbReference type="NCBI Taxonomy" id="2778730"/>
    <lineage>
        <taxon>Bacteria</taxon>
        <taxon>Pseudomonadati</taxon>
        <taxon>Pseudomonadota</taxon>
        <taxon>Alphaproteobacteria</taxon>
        <taxon>Sphingomonadales</taxon>
        <taxon>Sphingomonadaceae</taxon>
        <taxon>Sphingomonas</taxon>
    </lineage>
</organism>
<comment type="caution">
    <text evidence="3">The sequence shown here is derived from an EMBL/GenBank/DDBJ whole genome shotgun (WGS) entry which is preliminary data.</text>
</comment>
<protein>
    <submittedName>
        <fullName evidence="3">Type II toxin-antitoxin system RelE/ParE family toxin</fullName>
    </submittedName>
</protein>
<dbReference type="InterPro" id="IPR035093">
    <property type="entry name" value="RelE/ParE_toxin_dom_sf"/>
</dbReference>
<dbReference type="InterPro" id="IPR007712">
    <property type="entry name" value="RelE/ParE_toxin"/>
</dbReference>
<dbReference type="RefSeq" id="WP_204199281.1">
    <property type="nucleotide sequence ID" value="NZ_JAFEMC010000003.1"/>
</dbReference>
<dbReference type="Proteomes" id="UP000763641">
    <property type="component" value="Unassembled WGS sequence"/>
</dbReference>
<dbReference type="PANTHER" id="PTHR33755:SF7">
    <property type="entry name" value="TOXIN MODULE OF TOXIN-ANTITOXIN SYSTEM RELE_STBE FAMILY"/>
    <property type="match status" value="1"/>
</dbReference>
<dbReference type="PANTHER" id="PTHR33755">
    <property type="entry name" value="TOXIN PARE1-RELATED"/>
    <property type="match status" value="1"/>
</dbReference>
<dbReference type="Pfam" id="PF05016">
    <property type="entry name" value="ParE_toxin"/>
    <property type="match status" value="1"/>
</dbReference>
<dbReference type="Gene3D" id="3.30.2310.20">
    <property type="entry name" value="RelE-like"/>
    <property type="match status" value="1"/>
</dbReference>
<evidence type="ECO:0000313" key="4">
    <source>
        <dbReference type="Proteomes" id="UP000763641"/>
    </source>
</evidence>
<dbReference type="EMBL" id="JAFEMC010000003">
    <property type="protein sequence ID" value="MBM6577184.1"/>
    <property type="molecule type" value="Genomic_DNA"/>
</dbReference>
<evidence type="ECO:0000256" key="2">
    <source>
        <dbReference type="ARBA" id="ARBA00022649"/>
    </source>
</evidence>
<accession>A0ABS2DAZ9</accession>
<reference evidence="3 4" key="1">
    <citation type="submission" date="2020-12" db="EMBL/GenBank/DDBJ databases">
        <title>Sphingomonas sp.</title>
        <authorList>
            <person name="Kim M.K."/>
        </authorList>
    </citation>
    <scope>NUCLEOTIDE SEQUENCE [LARGE SCALE GENOMIC DNA]</scope>
    <source>
        <strain evidence="3 4">BT552</strain>
    </source>
</reference>
<evidence type="ECO:0000313" key="3">
    <source>
        <dbReference type="EMBL" id="MBM6577184.1"/>
    </source>
</evidence>